<accession>A0A1I5AD23</accession>
<keyword evidence="2 9" id="KW-0813">Transport</keyword>
<keyword evidence="4 9" id="KW-0997">Cell inner membrane</keyword>
<evidence type="ECO:0000256" key="6">
    <source>
        <dbReference type="ARBA" id="ARBA00022989"/>
    </source>
</evidence>
<evidence type="ECO:0000256" key="9">
    <source>
        <dbReference type="RuleBase" id="RU369079"/>
    </source>
</evidence>
<feature type="transmembrane region" description="Helical" evidence="9">
    <location>
        <begin position="44"/>
        <end position="63"/>
    </location>
</feature>
<evidence type="ECO:0000256" key="5">
    <source>
        <dbReference type="ARBA" id="ARBA00022692"/>
    </source>
</evidence>
<evidence type="ECO:0000256" key="7">
    <source>
        <dbReference type="ARBA" id="ARBA00023136"/>
    </source>
</evidence>
<evidence type="ECO:0000256" key="4">
    <source>
        <dbReference type="ARBA" id="ARBA00022519"/>
    </source>
</evidence>
<keyword evidence="7 9" id="KW-0472">Membrane</keyword>
<feature type="domain" description="Tripartite ATP-independent periplasmic transporters DctQ component" evidence="10">
    <location>
        <begin position="85"/>
        <end position="197"/>
    </location>
</feature>
<protein>
    <recommendedName>
        <fullName evidence="9">TRAP transporter small permease protein</fullName>
    </recommendedName>
</protein>
<reference evidence="12" key="1">
    <citation type="submission" date="2016-10" db="EMBL/GenBank/DDBJ databases">
        <authorList>
            <person name="Varghese N."/>
            <person name="Submissions S."/>
        </authorList>
    </citation>
    <scope>NUCLEOTIDE SEQUENCE [LARGE SCALE GENOMIC DNA]</scope>
    <source>
        <strain evidence="12">CGMCC 1.6775</strain>
    </source>
</reference>
<feature type="transmembrane region" description="Helical" evidence="9">
    <location>
        <begin position="127"/>
        <end position="147"/>
    </location>
</feature>
<keyword evidence="3" id="KW-1003">Cell membrane</keyword>
<dbReference type="OrthoDB" id="9795655at2"/>
<dbReference type="InterPro" id="IPR055348">
    <property type="entry name" value="DctQ"/>
</dbReference>
<proteinExistence type="inferred from homology"/>
<keyword evidence="5 9" id="KW-0812">Transmembrane</keyword>
<name>A0A1I5AD23_9GAMM</name>
<comment type="subcellular location">
    <subcellularLocation>
        <location evidence="1 9">Cell inner membrane</location>
        <topology evidence="1 9">Multi-pass membrane protein</topology>
    </subcellularLocation>
</comment>
<evidence type="ECO:0000313" key="11">
    <source>
        <dbReference type="EMBL" id="SFN60374.1"/>
    </source>
</evidence>
<comment type="caution">
    <text evidence="9">Lacks conserved residue(s) required for the propagation of feature annotation.</text>
</comment>
<dbReference type="PANTHER" id="PTHR35011">
    <property type="entry name" value="2,3-DIKETO-L-GULONATE TRAP TRANSPORTER SMALL PERMEASE PROTEIN YIAM"/>
    <property type="match status" value="1"/>
</dbReference>
<dbReference type="GO" id="GO:0005886">
    <property type="term" value="C:plasma membrane"/>
    <property type="evidence" value="ECO:0007669"/>
    <property type="project" value="UniProtKB-SubCell"/>
</dbReference>
<evidence type="ECO:0000256" key="8">
    <source>
        <dbReference type="ARBA" id="ARBA00038436"/>
    </source>
</evidence>
<evidence type="ECO:0000313" key="12">
    <source>
        <dbReference type="Proteomes" id="UP000199339"/>
    </source>
</evidence>
<feature type="transmembrane region" description="Helical" evidence="9">
    <location>
        <begin position="88"/>
        <end position="106"/>
    </location>
</feature>
<keyword evidence="12" id="KW-1185">Reference proteome</keyword>
<keyword evidence="6 9" id="KW-1133">Transmembrane helix</keyword>
<dbReference type="RefSeq" id="WP_092006786.1">
    <property type="nucleotide sequence ID" value="NZ_FOUR01000011.1"/>
</dbReference>
<dbReference type="AlphaFoldDB" id="A0A1I5AD23"/>
<comment type="subunit">
    <text evidence="9">The complex comprises the extracytoplasmic solute receptor protein and the two transmembrane proteins.</text>
</comment>
<sequence>MNSKTGHYSDSLPPWRNGLARILAAIAVPLIAIGVWLGRVSSWLVLAIMFVVLTTVAMNAVGWNELFRWDDEVLLLGNAITINSVTEMQWHLFGLMTLIGGSYALHSDTHVRVDILHHRLGPAGRHWVDIIGHLIFLIPFCVLIAWLSKHFVQMSYLSGEQSNYGGLTDRYLIKGALPAGLALLAISGVGQIFDRLARILDPRRDAKEAEHAR</sequence>
<dbReference type="Pfam" id="PF04290">
    <property type="entry name" value="DctQ"/>
    <property type="match status" value="1"/>
</dbReference>
<evidence type="ECO:0000256" key="1">
    <source>
        <dbReference type="ARBA" id="ARBA00004429"/>
    </source>
</evidence>
<comment type="function">
    <text evidence="9">Part of the tripartite ATP-independent periplasmic (TRAP) transport system.</text>
</comment>
<dbReference type="GO" id="GO:0022857">
    <property type="term" value="F:transmembrane transporter activity"/>
    <property type="evidence" value="ECO:0007669"/>
    <property type="project" value="UniProtKB-UniRule"/>
</dbReference>
<evidence type="ECO:0000256" key="3">
    <source>
        <dbReference type="ARBA" id="ARBA00022475"/>
    </source>
</evidence>
<feature type="transmembrane region" description="Helical" evidence="9">
    <location>
        <begin position="171"/>
        <end position="193"/>
    </location>
</feature>
<feature type="transmembrane region" description="Helical" evidence="9">
    <location>
        <begin position="18"/>
        <end position="37"/>
    </location>
</feature>
<dbReference type="EMBL" id="FOUR01000011">
    <property type="protein sequence ID" value="SFN60374.1"/>
    <property type="molecule type" value="Genomic_DNA"/>
</dbReference>
<evidence type="ECO:0000259" key="10">
    <source>
        <dbReference type="Pfam" id="PF04290"/>
    </source>
</evidence>
<dbReference type="PANTHER" id="PTHR35011:SF4">
    <property type="entry name" value="SLL1102 PROTEIN"/>
    <property type="match status" value="1"/>
</dbReference>
<gene>
    <name evidence="11" type="ORF">SAMN04487961_3482</name>
</gene>
<comment type="similarity">
    <text evidence="8 9">Belongs to the TRAP transporter small permease family.</text>
</comment>
<evidence type="ECO:0000256" key="2">
    <source>
        <dbReference type="ARBA" id="ARBA00022448"/>
    </source>
</evidence>
<dbReference type="Proteomes" id="UP000199339">
    <property type="component" value="Unassembled WGS sequence"/>
</dbReference>
<dbReference type="InterPro" id="IPR007387">
    <property type="entry name" value="TRAP_DctQ"/>
</dbReference>
<organism evidence="11 12">
    <name type="scientific">Marinobacter pelagius</name>
    <dbReference type="NCBI Taxonomy" id="379482"/>
    <lineage>
        <taxon>Bacteria</taxon>
        <taxon>Pseudomonadati</taxon>
        <taxon>Pseudomonadota</taxon>
        <taxon>Gammaproteobacteria</taxon>
        <taxon>Pseudomonadales</taxon>
        <taxon>Marinobacteraceae</taxon>
        <taxon>Marinobacter</taxon>
    </lineage>
</organism>